<comment type="caution">
    <text evidence="1">The sequence shown here is derived from an EMBL/GenBank/DDBJ whole genome shotgun (WGS) entry which is preliminary data.</text>
</comment>
<accession>A0A0V1FHS6</accession>
<gene>
    <name evidence="1" type="ORF">T4D_3689</name>
</gene>
<proteinExistence type="predicted"/>
<reference evidence="1 2" key="1">
    <citation type="submission" date="2015-01" db="EMBL/GenBank/DDBJ databases">
        <title>Evolution of Trichinella species and genotypes.</title>
        <authorList>
            <person name="Korhonen P.K."/>
            <person name="Edoardo P."/>
            <person name="Giuseppe L.R."/>
            <person name="Gasser R.B."/>
        </authorList>
    </citation>
    <scope>NUCLEOTIDE SEQUENCE [LARGE SCALE GENOMIC DNA]</scope>
    <source>
        <strain evidence="1">ISS470</strain>
    </source>
</reference>
<keyword evidence="2" id="KW-1185">Reference proteome</keyword>
<sequence>MYYFLEKKILLMIIKICLTIQKHILLQKKVQSESSVTCTSVLSVSFLILFPAGAEVMRSEVIIS</sequence>
<organism evidence="1 2">
    <name type="scientific">Trichinella pseudospiralis</name>
    <name type="common">Parasitic roundworm</name>
    <dbReference type="NCBI Taxonomy" id="6337"/>
    <lineage>
        <taxon>Eukaryota</taxon>
        <taxon>Metazoa</taxon>
        <taxon>Ecdysozoa</taxon>
        <taxon>Nematoda</taxon>
        <taxon>Enoplea</taxon>
        <taxon>Dorylaimia</taxon>
        <taxon>Trichinellida</taxon>
        <taxon>Trichinellidae</taxon>
        <taxon>Trichinella</taxon>
    </lineage>
</organism>
<dbReference type="AlphaFoldDB" id="A0A0V1FHS6"/>
<protein>
    <submittedName>
        <fullName evidence="1">Uncharacterized protein</fullName>
    </submittedName>
</protein>
<evidence type="ECO:0000313" key="1">
    <source>
        <dbReference type="EMBL" id="KRY85461.1"/>
    </source>
</evidence>
<dbReference type="EMBL" id="JYDT01000090">
    <property type="protein sequence ID" value="KRY85461.1"/>
    <property type="molecule type" value="Genomic_DNA"/>
</dbReference>
<evidence type="ECO:0000313" key="2">
    <source>
        <dbReference type="Proteomes" id="UP000054995"/>
    </source>
</evidence>
<name>A0A0V1FHS6_TRIPS</name>
<dbReference type="Proteomes" id="UP000054995">
    <property type="component" value="Unassembled WGS sequence"/>
</dbReference>